<name>A0ABT2MHX8_9MYCO</name>
<keyword evidence="3" id="KW-0479">Metal-binding</keyword>
<dbReference type="Pfam" id="PF13459">
    <property type="entry name" value="Fer4_15"/>
    <property type="match status" value="1"/>
</dbReference>
<organism evidence="8 9">
    <name type="scientific">Mycobacterium deserti</name>
    <dbReference type="NCBI Taxonomy" id="2978347"/>
    <lineage>
        <taxon>Bacteria</taxon>
        <taxon>Bacillati</taxon>
        <taxon>Actinomycetota</taxon>
        <taxon>Actinomycetes</taxon>
        <taxon>Mycobacteriales</taxon>
        <taxon>Mycobacteriaceae</taxon>
        <taxon>Mycobacterium</taxon>
    </lineage>
</organism>
<dbReference type="PANTHER" id="PTHR36923:SF3">
    <property type="entry name" value="FERREDOXIN"/>
    <property type="match status" value="1"/>
</dbReference>
<evidence type="ECO:0000256" key="7">
    <source>
        <dbReference type="ARBA" id="ARBA00023291"/>
    </source>
</evidence>
<sequence length="66" mass="7007">MIRIDLDRERCEGHAMCEAFAPEFFSVDDEGTLTVVAEIVPAGSETTVHNAVSACPVAALKITALS</sequence>
<keyword evidence="7" id="KW-0003">3Fe-4S</keyword>
<dbReference type="InterPro" id="IPR051269">
    <property type="entry name" value="Fe-S_cluster_ET"/>
</dbReference>
<dbReference type="EMBL" id="JAODWD010000005">
    <property type="protein sequence ID" value="MCT7660705.1"/>
    <property type="molecule type" value="Genomic_DNA"/>
</dbReference>
<evidence type="ECO:0000256" key="6">
    <source>
        <dbReference type="ARBA" id="ARBA00023014"/>
    </source>
</evidence>
<dbReference type="SUPFAM" id="SSF54862">
    <property type="entry name" value="4Fe-4S ferredoxins"/>
    <property type="match status" value="1"/>
</dbReference>
<dbReference type="RefSeq" id="WP_260994784.1">
    <property type="nucleotide sequence ID" value="NZ_JAODWD010000005.1"/>
</dbReference>
<keyword evidence="6" id="KW-0411">Iron-sulfur</keyword>
<protein>
    <submittedName>
        <fullName evidence="8">Ferredoxin</fullName>
    </submittedName>
</protein>
<comment type="cofactor">
    <cofactor evidence="1">
        <name>[3Fe-4S] cluster</name>
        <dbReference type="ChEBI" id="CHEBI:21137"/>
    </cofactor>
</comment>
<accession>A0ABT2MHX8</accession>
<keyword evidence="4" id="KW-0249">Electron transport</keyword>
<keyword evidence="9" id="KW-1185">Reference proteome</keyword>
<evidence type="ECO:0000313" key="8">
    <source>
        <dbReference type="EMBL" id="MCT7660705.1"/>
    </source>
</evidence>
<dbReference type="Proteomes" id="UP001206639">
    <property type="component" value="Unassembled WGS sequence"/>
</dbReference>
<proteinExistence type="predicted"/>
<evidence type="ECO:0000256" key="1">
    <source>
        <dbReference type="ARBA" id="ARBA00001927"/>
    </source>
</evidence>
<comment type="caution">
    <text evidence="8">The sequence shown here is derived from an EMBL/GenBank/DDBJ whole genome shotgun (WGS) entry which is preliminary data.</text>
</comment>
<evidence type="ECO:0000256" key="2">
    <source>
        <dbReference type="ARBA" id="ARBA00022448"/>
    </source>
</evidence>
<gene>
    <name evidence="8" type="ORF">N4S67_20075</name>
</gene>
<evidence type="ECO:0000256" key="5">
    <source>
        <dbReference type="ARBA" id="ARBA00023004"/>
    </source>
</evidence>
<reference evidence="9" key="1">
    <citation type="submission" date="2023-07" db="EMBL/GenBank/DDBJ databases">
        <authorList>
            <person name="Deng Y."/>
            <person name="Zhang Y.-Q."/>
        </authorList>
    </citation>
    <scope>NUCLEOTIDE SEQUENCE [LARGE SCALE GENOMIC DNA]</scope>
    <source>
        <strain evidence="9">CPCC 205710</strain>
    </source>
</reference>
<evidence type="ECO:0000313" key="9">
    <source>
        <dbReference type="Proteomes" id="UP001206639"/>
    </source>
</evidence>
<dbReference type="PANTHER" id="PTHR36923">
    <property type="entry name" value="FERREDOXIN"/>
    <property type="match status" value="1"/>
</dbReference>
<dbReference type="Gene3D" id="3.30.70.20">
    <property type="match status" value="1"/>
</dbReference>
<keyword evidence="5" id="KW-0408">Iron</keyword>
<evidence type="ECO:0000256" key="4">
    <source>
        <dbReference type="ARBA" id="ARBA00022982"/>
    </source>
</evidence>
<keyword evidence="2" id="KW-0813">Transport</keyword>
<evidence type="ECO:0000256" key="3">
    <source>
        <dbReference type="ARBA" id="ARBA00022723"/>
    </source>
</evidence>